<sequence length="108" mass="12365">MPLPQKILWSMAMYLVSYKANVFSFFQVLGIIDQPILRERWVGLNGRKTTLNGQDISTRGCAKLSQAYLYTTSPHLFNGDAEVAFARVRDKVHPLCPRNNQIDAYKFL</sequence>
<dbReference type="Gramene" id="CDO97021">
    <property type="protein sequence ID" value="CDO97021"/>
    <property type="gene ID" value="GSCOC_T00014234001"/>
</dbReference>
<dbReference type="PhylomeDB" id="A0A068TLA5"/>
<dbReference type="AlphaFoldDB" id="A0A068TLA5"/>
<gene>
    <name evidence="2" type="ORF">GSCOC_T00014234001</name>
</gene>
<organism evidence="2 3">
    <name type="scientific">Coffea canephora</name>
    <name type="common">Robusta coffee</name>
    <dbReference type="NCBI Taxonomy" id="49390"/>
    <lineage>
        <taxon>Eukaryota</taxon>
        <taxon>Viridiplantae</taxon>
        <taxon>Streptophyta</taxon>
        <taxon>Embryophyta</taxon>
        <taxon>Tracheophyta</taxon>
        <taxon>Spermatophyta</taxon>
        <taxon>Magnoliopsida</taxon>
        <taxon>eudicotyledons</taxon>
        <taxon>Gunneridae</taxon>
        <taxon>Pentapetalae</taxon>
        <taxon>asterids</taxon>
        <taxon>lamiids</taxon>
        <taxon>Gentianales</taxon>
        <taxon>Rubiaceae</taxon>
        <taxon>Ixoroideae</taxon>
        <taxon>Gardenieae complex</taxon>
        <taxon>Bertiereae - Coffeeae clade</taxon>
        <taxon>Coffeeae</taxon>
        <taxon>Coffea</taxon>
    </lineage>
</organism>
<dbReference type="Proteomes" id="UP000295252">
    <property type="component" value="Chromosome IV"/>
</dbReference>
<keyword evidence="3" id="KW-1185">Reference proteome</keyword>
<name>A0A068TLA5_COFCA</name>
<evidence type="ECO:0000313" key="2">
    <source>
        <dbReference type="EMBL" id="CDO97021.1"/>
    </source>
</evidence>
<keyword evidence="1" id="KW-0472">Membrane</keyword>
<feature type="transmembrane region" description="Helical" evidence="1">
    <location>
        <begin position="12"/>
        <end position="32"/>
    </location>
</feature>
<proteinExistence type="predicted"/>
<accession>A0A068TLA5</accession>
<dbReference type="InParanoid" id="A0A068TLA5"/>
<evidence type="ECO:0000256" key="1">
    <source>
        <dbReference type="SAM" id="Phobius"/>
    </source>
</evidence>
<reference evidence="3" key="1">
    <citation type="journal article" date="2014" name="Science">
        <title>The coffee genome provides insight into the convergent evolution of caffeine biosynthesis.</title>
        <authorList>
            <person name="Denoeud F."/>
            <person name="Carretero-Paulet L."/>
            <person name="Dereeper A."/>
            <person name="Droc G."/>
            <person name="Guyot R."/>
            <person name="Pietrella M."/>
            <person name="Zheng C."/>
            <person name="Alberti A."/>
            <person name="Anthony F."/>
            <person name="Aprea G."/>
            <person name="Aury J.M."/>
            <person name="Bento P."/>
            <person name="Bernard M."/>
            <person name="Bocs S."/>
            <person name="Campa C."/>
            <person name="Cenci A."/>
            <person name="Combes M.C."/>
            <person name="Crouzillat D."/>
            <person name="Da Silva C."/>
            <person name="Daddiego L."/>
            <person name="De Bellis F."/>
            <person name="Dussert S."/>
            <person name="Garsmeur O."/>
            <person name="Gayraud T."/>
            <person name="Guignon V."/>
            <person name="Jahn K."/>
            <person name="Jamilloux V."/>
            <person name="Joet T."/>
            <person name="Labadie K."/>
            <person name="Lan T."/>
            <person name="Leclercq J."/>
            <person name="Lepelley M."/>
            <person name="Leroy T."/>
            <person name="Li L.T."/>
            <person name="Librado P."/>
            <person name="Lopez L."/>
            <person name="Munoz A."/>
            <person name="Noel B."/>
            <person name="Pallavicini A."/>
            <person name="Perrotta G."/>
            <person name="Poncet V."/>
            <person name="Pot D."/>
            <person name="Priyono X."/>
            <person name="Rigoreau M."/>
            <person name="Rouard M."/>
            <person name="Rozas J."/>
            <person name="Tranchant-Dubreuil C."/>
            <person name="VanBuren R."/>
            <person name="Zhang Q."/>
            <person name="Andrade A.C."/>
            <person name="Argout X."/>
            <person name="Bertrand B."/>
            <person name="de Kochko A."/>
            <person name="Graziosi G."/>
            <person name="Henry R.J."/>
            <person name="Jayarama X."/>
            <person name="Ming R."/>
            <person name="Nagai C."/>
            <person name="Rounsley S."/>
            <person name="Sankoff D."/>
            <person name="Giuliano G."/>
            <person name="Albert V.A."/>
            <person name="Wincker P."/>
            <person name="Lashermes P."/>
        </authorList>
    </citation>
    <scope>NUCLEOTIDE SEQUENCE [LARGE SCALE GENOMIC DNA]</scope>
    <source>
        <strain evidence="3">cv. DH200-94</strain>
    </source>
</reference>
<dbReference type="STRING" id="49390.A0A068TLA5"/>
<keyword evidence="1" id="KW-0812">Transmembrane</keyword>
<dbReference type="EMBL" id="HG739085">
    <property type="protein sequence ID" value="CDO97021.1"/>
    <property type="molecule type" value="Genomic_DNA"/>
</dbReference>
<dbReference type="SUPFAM" id="SSF56655">
    <property type="entry name" value="Carbohydrate phosphatase"/>
    <property type="match status" value="1"/>
</dbReference>
<evidence type="ECO:0000313" key="3">
    <source>
        <dbReference type="Proteomes" id="UP000295252"/>
    </source>
</evidence>
<keyword evidence="1" id="KW-1133">Transmembrane helix</keyword>
<protein>
    <submittedName>
        <fullName evidence="2">Uncharacterized protein</fullName>
    </submittedName>
</protein>